<evidence type="ECO:0000313" key="2">
    <source>
        <dbReference type="EMBL" id="RWS21564.1"/>
    </source>
</evidence>
<proteinExistence type="predicted"/>
<sequence>MSPCSKSWHYTHPNSLEPSFLSYRSSLCPCYNGSFVPRHHGIISPSFGLISQSNFSSLVPTNESKQAKVQSDSDKNGKPNSAVWYNESKDFKLKPLV</sequence>
<organism evidence="2 3">
    <name type="scientific">Leptotrombidium deliense</name>
    <dbReference type="NCBI Taxonomy" id="299467"/>
    <lineage>
        <taxon>Eukaryota</taxon>
        <taxon>Metazoa</taxon>
        <taxon>Ecdysozoa</taxon>
        <taxon>Arthropoda</taxon>
        <taxon>Chelicerata</taxon>
        <taxon>Arachnida</taxon>
        <taxon>Acari</taxon>
        <taxon>Acariformes</taxon>
        <taxon>Trombidiformes</taxon>
        <taxon>Prostigmata</taxon>
        <taxon>Anystina</taxon>
        <taxon>Parasitengona</taxon>
        <taxon>Trombiculoidea</taxon>
        <taxon>Trombiculidae</taxon>
        <taxon>Leptotrombidium</taxon>
    </lineage>
</organism>
<name>A0A443S245_9ACAR</name>
<evidence type="ECO:0000256" key="1">
    <source>
        <dbReference type="SAM" id="MobiDB-lite"/>
    </source>
</evidence>
<reference evidence="2 3" key="1">
    <citation type="journal article" date="2018" name="Gigascience">
        <title>Genomes of trombidid mites reveal novel predicted allergens and laterally-transferred genes associated with secondary metabolism.</title>
        <authorList>
            <person name="Dong X."/>
            <person name="Chaisiri K."/>
            <person name="Xia D."/>
            <person name="Armstrong S.D."/>
            <person name="Fang Y."/>
            <person name="Donnelly M.J."/>
            <person name="Kadowaki T."/>
            <person name="McGarry J.W."/>
            <person name="Darby A.C."/>
            <person name="Makepeace B.L."/>
        </authorList>
    </citation>
    <scope>NUCLEOTIDE SEQUENCE [LARGE SCALE GENOMIC DNA]</scope>
    <source>
        <strain evidence="2">UoL-UT</strain>
    </source>
</reference>
<feature type="region of interest" description="Disordered" evidence="1">
    <location>
        <begin position="61"/>
        <end position="83"/>
    </location>
</feature>
<gene>
    <name evidence="2" type="ORF">B4U80_06634</name>
</gene>
<protein>
    <submittedName>
        <fullName evidence="2">Uncharacterized protein</fullName>
    </submittedName>
</protein>
<dbReference type="EMBL" id="NCKV01011716">
    <property type="protein sequence ID" value="RWS21564.1"/>
    <property type="molecule type" value="Genomic_DNA"/>
</dbReference>
<dbReference type="Proteomes" id="UP000288716">
    <property type="component" value="Unassembled WGS sequence"/>
</dbReference>
<feature type="compositionally biased region" description="Polar residues" evidence="1">
    <location>
        <begin position="61"/>
        <end position="70"/>
    </location>
</feature>
<comment type="caution">
    <text evidence="2">The sequence shown here is derived from an EMBL/GenBank/DDBJ whole genome shotgun (WGS) entry which is preliminary data.</text>
</comment>
<keyword evidence="3" id="KW-1185">Reference proteome</keyword>
<dbReference type="VEuPathDB" id="VectorBase:LDEU010475"/>
<accession>A0A443S245</accession>
<dbReference type="AlphaFoldDB" id="A0A443S245"/>
<evidence type="ECO:0000313" key="3">
    <source>
        <dbReference type="Proteomes" id="UP000288716"/>
    </source>
</evidence>